<dbReference type="RefSeq" id="WP_236118561.1">
    <property type="nucleotide sequence ID" value="NZ_JAKGSI010000003.1"/>
</dbReference>
<dbReference type="InterPro" id="IPR016047">
    <property type="entry name" value="M23ase_b-sheet_dom"/>
</dbReference>
<evidence type="ECO:0000313" key="4">
    <source>
        <dbReference type="Proteomes" id="UP001139336"/>
    </source>
</evidence>
<organism evidence="3 4">
    <name type="scientific">Corynebacterium uropygiale</name>
    <dbReference type="NCBI Taxonomy" id="1775911"/>
    <lineage>
        <taxon>Bacteria</taxon>
        <taxon>Bacillati</taxon>
        <taxon>Actinomycetota</taxon>
        <taxon>Actinomycetes</taxon>
        <taxon>Mycobacteriales</taxon>
        <taxon>Corynebacteriaceae</taxon>
        <taxon>Corynebacterium</taxon>
    </lineage>
</organism>
<dbReference type="InterPro" id="IPR011055">
    <property type="entry name" value="Dup_hybrid_motif"/>
</dbReference>
<gene>
    <name evidence="3" type="ORF">L1O03_06080</name>
</gene>
<sequence>MTERQAQRSTQGKHRKGSNSRPVRHRIAAATLATAGVSTAGVSGAAAAQFTAQADASHQFTMVADSGALTQSSSPQILAIADNHPIDNLREQLTKAVQSNAARIQTENEERIAAAAEAAKHISEKPGGVVLPTNGTLTSPFGMRWGVLHPGVDLANEIGTPIHSVMDGTVIDAGPASGFGQWIRVQHTDGSISVYGHIETIDVTVGQHVVAGQKIAGMGNRGFSTGPHLHFEIHPGGQAAVDPIQWFQEHGIYLG</sequence>
<evidence type="ECO:0000256" key="1">
    <source>
        <dbReference type="SAM" id="MobiDB-lite"/>
    </source>
</evidence>
<dbReference type="PANTHER" id="PTHR21666:SF270">
    <property type="entry name" value="MUREIN HYDROLASE ACTIVATOR ENVC"/>
    <property type="match status" value="1"/>
</dbReference>
<evidence type="ECO:0000259" key="2">
    <source>
        <dbReference type="Pfam" id="PF01551"/>
    </source>
</evidence>
<dbReference type="Gene3D" id="2.70.70.10">
    <property type="entry name" value="Glucose Permease (Domain IIA)"/>
    <property type="match status" value="1"/>
</dbReference>
<dbReference type="InterPro" id="IPR050570">
    <property type="entry name" value="Cell_wall_metabolism_enzyme"/>
</dbReference>
<evidence type="ECO:0000313" key="3">
    <source>
        <dbReference type="EMBL" id="MCF4006747.1"/>
    </source>
</evidence>
<proteinExistence type="predicted"/>
<comment type="caution">
    <text evidence="3">The sequence shown here is derived from an EMBL/GenBank/DDBJ whole genome shotgun (WGS) entry which is preliminary data.</text>
</comment>
<dbReference type="Proteomes" id="UP001139336">
    <property type="component" value="Unassembled WGS sequence"/>
</dbReference>
<protein>
    <submittedName>
        <fullName evidence="3">M23 family metallopeptidase</fullName>
    </submittedName>
</protein>
<dbReference type="CDD" id="cd12797">
    <property type="entry name" value="M23_peptidase"/>
    <property type="match status" value="1"/>
</dbReference>
<feature type="region of interest" description="Disordered" evidence="1">
    <location>
        <begin position="1"/>
        <end position="23"/>
    </location>
</feature>
<reference evidence="3" key="1">
    <citation type="submission" date="2022-01" db="EMBL/GenBank/DDBJ databases">
        <title>Corynebacterium sp. nov isolated from isolated from the feces of the greater white-fronted geese (Anser albifrons) at Poyang Lake, PR China.</title>
        <authorList>
            <person name="Liu Q."/>
        </authorList>
    </citation>
    <scope>NUCLEOTIDE SEQUENCE</scope>
    <source>
        <strain evidence="3">JCM 32435</strain>
    </source>
</reference>
<dbReference type="GO" id="GO:0004222">
    <property type="term" value="F:metalloendopeptidase activity"/>
    <property type="evidence" value="ECO:0007669"/>
    <property type="project" value="TreeGrafter"/>
</dbReference>
<dbReference type="SUPFAM" id="SSF51261">
    <property type="entry name" value="Duplicated hybrid motif"/>
    <property type="match status" value="1"/>
</dbReference>
<dbReference type="Pfam" id="PF01551">
    <property type="entry name" value="Peptidase_M23"/>
    <property type="match status" value="1"/>
</dbReference>
<feature type="compositionally biased region" description="Basic residues" evidence="1">
    <location>
        <begin position="11"/>
        <end position="23"/>
    </location>
</feature>
<feature type="domain" description="M23ase beta-sheet core" evidence="2">
    <location>
        <begin position="149"/>
        <end position="243"/>
    </location>
</feature>
<dbReference type="EMBL" id="JAKGSI010000003">
    <property type="protein sequence ID" value="MCF4006747.1"/>
    <property type="molecule type" value="Genomic_DNA"/>
</dbReference>
<keyword evidence="4" id="KW-1185">Reference proteome</keyword>
<accession>A0A9X1QNP0</accession>
<name>A0A9X1QNP0_9CORY</name>
<dbReference type="PANTHER" id="PTHR21666">
    <property type="entry name" value="PEPTIDASE-RELATED"/>
    <property type="match status" value="1"/>
</dbReference>
<dbReference type="AlphaFoldDB" id="A0A9X1QNP0"/>